<dbReference type="SUPFAM" id="SSF52540">
    <property type="entry name" value="P-loop containing nucleoside triphosphate hydrolases"/>
    <property type="match status" value="1"/>
</dbReference>
<dbReference type="GO" id="GO:0004674">
    <property type="term" value="F:protein serine/threonine kinase activity"/>
    <property type="evidence" value="ECO:0007669"/>
    <property type="project" value="UniProtKB-KW"/>
</dbReference>
<evidence type="ECO:0000256" key="2">
    <source>
        <dbReference type="PROSITE-ProRule" id="PRU01091"/>
    </source>
</evidence>
<dbReference type="Pfam" id="PF25872">
    <property type="entry name" value="HTH_77"/>
    <property type="match status" value="1"/>
</dbReference>
<dbReference type="Pfam" id="PF00931">
    <property type="entry name" value="NB-ARC"/>
    <property type="match status" value="1"/>
</dbReference>
<feature type="DNA-binding region" description="OmpR/PhoB-type" evidence="2">
    <location>
        <begin position="9"/>
        <end position="105"/>
    </location>
</feature>
<dbReference type="GO" id="GO:0000160">
    <property type="term" value="P:phosphorelay signal transduction system"/>
    <property type="evidence" value="ECO:0007669"/>
    <property type="project" value="InterPro"/>
</dbReference>
<dbReference type="Gene3D" id="1.10.10.10">
    <property type="entry name" value="Winged helix-like DNA-binding domain superfamily/Winged helix DNA-binding domain"/>
    <property type="match status" value="1"/>
</dbReference>
<dbReference type="InterPro" id="IPR036388">
    <property type="entry name" value="WH-like_DNA-bd_sf"/>
</dbReference>
<dbReference type="SUPFAM" id="SSF46894">
    <property type="entry name" value="C-terminal effector domain of the bipartite response regulators"/>
    <property type="match status" value="1"/>
</dbReference>
<gene>
    <name evidence="4" type="ORF">SAMN05216552_101149</name>
</gene>
<dbReference type="OrthoDB" id="9811542at2"/>
<dbReference type="InterPro" id="IPR016032">
    <property type="entry name" value="Sig_transdc_resp-reg_C-effctor"/>
</dbReference>
<sequence>MDTWLQEDNDTIVFGRYRLLPRRGELRTACGRAIPLGPRATAVLLALIGARGGIVSQEALLKSAWPGQDIHASNLRVQIAALRRALGEGRELIGTVAGRGYLFAGVASSRSSPSPSSGATGAVGAAGGRAAPVDRVRRAPLRMPELIGRQRHLQEALARLDGVRMLTLAGIGGIGKTVLAQAMVRRRAAESTNPVCWVELADVRTEEGVAAAVARALGWPAAPYHTAATLAAEIGRQPLLLALDNCEHVADSAARLAETLLQRCPRLRLLATSRQPLLAAGETVWRVPPLAAPPYGEGGPAHALQSSAVQLFLARVRAADSQFDPTPRALRLIARVCHRLDGLPLAIELAAACVPALGLEQTANGLDDVLRLLRNGRRNAPPRHQTMRAALDWSYALLGENTRLALCHLAMLPDGFTIEAAVAALKPQGLSDYEAIDSLAGLVAHSLLGADHSAVPSRYRMLATTRAYAVHSHRYDD</sequence>
<dbReference type="GO" id="GO:0043531">
    <property type="term" value="F:ADP binding"/>
    <property type="evidence" value="ECO:0007669"/>
    <property type="project" value="InterPro"/>
</dbReference>
<keyword evidence="4" id="KW-0808">Transferase</keyword>
<dbReference type="AlphaFoldDB" id="A0A1I7JEB9"/>
<evidence type="ECO:0000313" key="5">
    <source>
        <dbReference type="Proteomes" id="UP000199391"/>
    </source>
</evidence>
<dbReference type="PANTHER" id="PTHR47691">
    <property type="entry name" value="REGULATOR-RELATED"/>
    <property type="match status" value="1"/>
</dbReference>
<proteinExistence type="predicted"/>
<dbReference type="GO" id="GO:0003677">
    <property type="term" value="F:DNA binding"/>
    <property type="evidence" value="ECO:0007669"/>
    <property type="project" value="UniProtKB-UniRule"/>
</dbReference>
<dbReference type="PRINTS" id="PR00364">
    <property type="entry name" value="DISEASERSIST"/>
</dbReference>
<dbReference type="Pfam" id="PF00486">
    <property type="entry name" value="Trans_reg_C"/>
    <property type="match status" value="1"/>
</dbReference>
<dbReference type="STRING" id="1035707.SAMN05216552_101149"/>
<dbReference type="PANTHER" id="PTHR47691:SF3">
    <property type="entry name" value="HTH-TYPE TRANSCRIPTIONAL REGULATOR RV0890C-RELATED"/>
    <property type="match status" value="1"/>
</dbReference>
<keyword evidence="4" id="KW-0723">Serine/threonine-protein kinase</keyword>
<dbReference type="EMBL" id="FPBO01000011">
    <property type="protein sequence ID" value="SFU83492.1"/>
    <property type="molecule type" value="Genomic_DNA"/>
</dbReference>
<keyword evidence="5" id="KW-1185">Reference proteome</keyword>
<keyword evidence="1 2" id="KW-0238">DNA-binding</keyword>
<dbReference type="InterPro" id="IPR027417">
    <property type="entry name" value="P-loop_NTPase"/>
</dbReference>
<dbReference type="CDD" id="cd00383">
    <property type="entry name" value="trans_reg_C"/>
    <property type="match status" value="1"/>
</dbReference>
<dbReference type="Gene3D" id="3.40.50.300">
    <property type="entry name" value="P-loop containing nucleotide triphosphate hydrolases"/>
    <property type="match status" value="1"/>
</dbReference>
<dbReference type="SMART" id="SM00862">
    <property type="entry name" value="Trans_reg_C"/>
    <property type="match status" value="1"/>
</dbReference>
<keyword evidence="4" id="KW-0418">Kinase</keyword>
<organism evidence="4 5">
    <name type="scientific">Pseudoduganella namucuonensis</name>
    <dbReference type="NCBI Taxonomy" id="1035707"/>
    <lineage>
        <taxon>Bacteria</taxon>
        <taxon>Pseudomonadati</taxon>
        <taxon>Pseudomonadota</taxon>
        <taxon>Betaproteobacteria</taxon>
        <taxon>Burkholderiales</taxon>
        <taxon>Oxalobacteraceae</taxon>
        <taxon>Telluria group</taxon>
        <taxon>Pseudoduganella</taxon>
    </lineage>
</organism>
<dbReference type="RefSeq" id="WP_093556096.1">
    <property type="nucleotide sequence ID" value="NZ_FPBO01000011.1"/>
</dbReference>
<dbReference type="InterPro" id="IPR001867">
    <property type="entry name" value="OmpR/PhoB-type_DNA-bd"/>
</dbReference>
<protein>
    <submittedName>
        <fullName evidence="4">Non-specific serine/threonine protein kinase</fullName>
    </submittedName>
</protein>
<dbReference type="InterPro" id="IPR058852">
    <property type="entry name" value="HTH_77"/>
</dbReference>
<evidence type="ECO:0000313" key="4">
    <source>
        <dbReference type="EMBL" id="SFU83492.1"/>
    </source>
</evidence>
<accession>A0A1I7JEB9</accession>
<dbReference type="GO" id="GO:0006355">
    <property type="term" value="P:regulation of DNA-templated transcription"/>
    <property type="evidence" value="ECO:0007669"/>
    <property type="project" value="InterPro"/>
</dbReference>
<dbReference type="PROSITE" id="PS51755">
    <property type="entry name" value="OMPR_PHOB"/>
    <property type="match status" value="1"/>
</dbReference>
<reference evidence="5" key="1">
    <citation type="submission" date="2016-10" db="EMBL/GenBank/DDBJ databases">
        <authorList>
            <person name="Varghese N."/>
            <person name="Submissions S."/>
        </authorList>
    </citation>
    <scope>NUCLEOTIDE SEQUENCE [LARGE SCALE GENOMIC DNA]</scope>
    <source>
        <strain evidence="5">CGMCC 1.11014</strain>
    </source>
</reference>
<feature type="domain" description="OmpR/PhoB-type" evidence="3">
    <location>
        <begin position="9"/>
        <end position="105"/>
    </location>
</feature>
<dbReference type="InterPro" id="IPR002182">
    <property type="entry name" value="NB-ARC"/>
</dbReference>
<evidence type="ECO:0000259" key="3">
    <source>
        <dbReference type="PROSITE" id="PS51755"/>
    </source>
</evidence>
<name>A0A1I7JEB9_9BURK</name>
<dbReference type="Proteomes" id="UP000199391">
    <property type="component" value="Unassembled WGS sequence"/>
</dbReference>
<evidence type="ECO:0000256" key="1">
    <source>
        <dbReference type="ARBA" id="ARBA00023125"/>
    </source>
</evidence>